<accession>A0A069REC3</accession>
<gene>
    <name evidence="1" type="ORF">CLIT_10c01510</name>
</gene>
<evidence type="ECO:0000313" key="2">
    <source>
        <dbReference type="Proteomes" id="UP000027946"/>
    </source>
</evidence>
<dbReference type="RefSeq" id="WP_038263652.1">
    <property type="nucleotide sequence ID" value="NZ_FSRH01000010.1"/>
</dbReference>
<dbReference type="STRING" id="1121324.CLIT_10c01510"/>
<dbReference type="Proteomes" id="UP000027946">
    <property type="component" value="Unassembled WGS sequence"/>
</dbReference>
<dbReference type="PROSITE" id="PS51257">
    <property type="entry name" value="PROKAR_LIPOPROTEIN"/>
    <property type="match status" value="1"/>
</dbReference>
<name>A0A069REC3_PEPLI</name>
<dbReference type="EMBL" id="JJMM01000010">
    <property type="protein sequence ID" value="KDR95424.1"/>
    <property type="molecule type" value="Genomic_DNA"/>
</dbReference>
<comment type="caution">
    <text evidence="1">The sequence shown here is derived from an EMBL/GenBank/DDBJ whole genome shotgun (WGS) entry which is preliminary data.</text>
</comment>
<proteinExistence type="predicted"/>
<protein>
    <recommendedName>
        <fullName evidence="3">Lipoprotein</fullName>
    </recommendedName>
</protein>
<evidence type="ECO:0008006" key="3">
    <source>
        <dbReference type="Google" id="ProtNLM"/>
    </source>
</evidence>
<sequence length="362" mass="40480">MKKILTTLLVLVMAFTLIGCSSKSNKSEPMLLTGKILPNYIPMGVGISLDEAMSIDGREVTEIYFDDDSITDLVPRKYFTYYFEGGTSIDSDKYTGKIPITVEVDPASLVYTENLGRTSAVISKVVSIDEEQNPSDKTKGEYPVDYYKQVFNALVGSNGGDVIPVDVKDHYLYKNSSNSAAGKEFKAAVDKLVENGYVFRQAEGEFLMELLSEAEIEEIDLSLSAKEFLQRYPTDYVSTQENGGYHGFDTVYEYPYTGLTVTYFHDDKNDLGSAYLGSVALTSYKYTVKGLDISVGMGLEEAYQYCSANLEKMYNMHADTYMDEIFVFNNMALVLNDRAFGEYGAVTPEDKVEKISIYIMED</sequence>
<evidence type="ECO:0000313" key="1">
    <source>
        <dbReference type="EMBL" id="KDR95424.1"/>
    </source>
</evidence>
<organism evidence="1 2">
    <name type="scientific">Peptoclostridium litorale DSM 5388</name>
    <dbReference type="NCBI Taxonomy" id="1121324"/>
    <lineage>
        <taxon>Bacteria</taxon>
        <taxon>Bacillati</taxon>
        <taxon>Bacillota</taxon>
        <taxon>Clostridia</taxon>
        <taxon>Peptostreptococcales</taxon>
        <taxon>Peptoclostridiaceae</taxon>
        <taxon>Peptoclostridium</taxon>
    </lineage>
</organism>
<dbReference type="OrthoDB" id="2102921at2"/>
<keyword evidence="2" id="KW-1185">Reference proteome</keyword>
<dbReference type="AlphaFoldDB" id="A0A069REC3"/>
<reference evidence="1 2" key="1">
    <citation type="submission" date="2014-03" db="EMBL/GenBank/DDBJ databases">
        <title>Genome sequence of Clostridium litorale W6, DSM 5388.</title>
        <authorList>
            <person name="Poehlein A."/>
            <person name="Jagirdar A."/>
            <person name="Khonsari B."/>
            <person name="Chibani C.M."/>
            <person name="Gutierrez Gutierrez D.A."/>
            <person name="Davydova E."/>
            <person name="Alghaithi H.S."/>
            <person name="Nair K.P."/>
            <person name="Dhamotharan K."/>
            <person name="Chandran L."/>
            <person name="G W."/>
            <person name="Daniel R."/>
        </authorList>
    </citation>
    <scope>NUCLEOTIDE SEQUENCE [LARGE SCALE GENOMIC DNA]</scope>
    <source>
        <strain evidence="1 2">W6</strain>
    </source>
</reference>